<dbReference type="Proteomes" id="UP000018850">
    <property type="component" value="Unassembled WGS sequence"/>
</dbReference>
<reference evidence="1 2" key="2">
    <citation type="journal article" date="2016" name="Genome Announc.">
        <title>Draft Genome Sequence of Zhouia amylolytica AD3, Isolated from Tidal Flat Sediment.</title>
        <authorList>
            <person name="Jia B."/>
            <person name="Jin H.M."/>
            <person name="Lee H.J."/>
            <person name="Jeon C.O."/>
        </authorList>
    </citation>
    <scope>NUCLEOTIDE SEQUENCE [LARGE SCALE GENOMIC DNA]</scope>
    <source>
        <strain evidence="1 2">AD3</strain>
    </source>
</reference>
<gene>
    <name evidence="1" type="ORF">P278_03690</name>
</gene>
<dbReference type="AlphaFoldDB" id="W2USJ8"/>
<accession>W2USJ8</accession>
<organism evidence="1 2">
    <name type="scientific">Zhouia amylolytica AD3</name>
    <dbReference type="NCBI Taxonomy" id="1286632"/>
    <lineage>
        <taxon>Bacteria</taxon>
        <taxon>Pseudomonadati</taxon>
        <taxon>Bacteroidota</taxon>
        <taxon>Flavobacteriia</taxon>
        <taxon>Flavobacteriales</taxon>
        <taxon>Flavobacteriaceae</taxon>
        <taxon>Zhouia</taxon>
    </lineage>
</organism>
<name>W2USJ8_9FLAO</name>
<protein>
    <submittedName>
        <fullName evidence="1">Uncharacterized protein</fullName>
    </submittedName>
</protein>
<keyword evidence="2" id="KW-1185">Reference proteome</keyword>
<evidence type="ECO:0000313" key="1">
    <source>
        <dbReference type="EMBL" id="ETN96944.1"/>
    </source>
</evidence>
<dbReference type="EMBL" id="AYXY01000001">
    <property type="protein sequence ID" value="ETN96944.1"/>
    <property type="molecule type" value="Genomic_DNA"/>
</dbReference>
<evidence type="ECO:0000313" key="2">
    <source>
        <dbReference type="Proteomes" id="UP000018850"/>
    </source>
</evidence>
<proteinExistence type="predicted"/>
<reference evidence="2" key="1">
    <citation type="submission" date="2013-11" db="EMBL/GenBank/DDBJ databases">
        <title>Draft genome sequence from a member of Zhouia, isolated tidal flat.</title>
        <authorList>
            <person name="Jin H."/>
            <person name="Jeon C.O."/>
        </authorList>
    </citation>
    <scope>NUCLEOTIDE SEQUENCE [LARGE SCALE GENOMIC DNA]</scope>
    <source>
        <strain evidence="2">AD3</strain>
    </source>
</reference>
<comment type="caution">
    <text evidence="1">The sequence shown here is derived from an EMBL/GenBank/DDBJ whole genome shotgun (WGS) entry which is preliminary data.</text>
</comment>
<sequence length="43" mass="4964">MKNLIVFIGLMVWLFLQFHLTKGAECNVGFIFRDSVTVLYAID</sequence>